<reference evidence="10" key="1">
    <citation type="submission" date="2018-11" db="EMBL/GenBank/DDBJ databases">
        <title>Phylogenetic, genomic, and biogeographic characterization of a novel and ubiquitous marine invertebrate-associated Rickettsiales parasite, Candidatus Marinoinvertebrata rohwerii, gen. nov., sp. nov.</title>
        <authorList>
            <person name="Klinges J.G."/>
            <person name="Rosales S.M."/>
            <person name="Mcminds R."/>
            <person name="Shaver E.C."/>
            <person name="Shantz A."/>
            <person name="Peters E.C."/>
            <person name="Burkepile D.E."/>
            <person name="Silliman B.R."/>
            <person name="Vega Thurber R.L."/>
        </authorList>
    </citation>
    <scope>NUCLEOTIDE SEQUENCE [LARGE SCALE GENOMIC DNA]</scope>
    <source>
        <strain evidence="10">a_cerv_44</strain>
    </source>
</reference>
<evidence type="ECO:0000256" key="2">
    <source>
        <dbReference type="ARBA" id="ARBA00019841"/>
    </source>
</evidence>
<evidence type="ECO:0000313" key="9">
    <source>
        <dbReference type="EMBL" id="RST69977.1"/>
    </source>
</evidence>
<dbReference type="Pfam" id="PF17768">
    <property type="entry name" value="RecJ_OB"/>
    <property type="match status" value="1"/>
</dbReference>
<evidence type="ECO:0000256" key="5">
    <source>
        <dbReference type="ARBA" id="ARBA00022839"/>
    </source>
</evidence>
<dbReference type="OrthoDB" id="9809852at2"/>
<dbReference type="InterPro" id="IPR001667">
    <property type="entry name" value="DDH_dom"/>
</dbReference>
<dbReference type="GO" id="GO:0006281">
    <property type="term" value="P:DNA repair"/>
    <property type="evidence" value="ECO:0007669"/>
    <property type="project" value="InterPro"/>
</dbReference>
<evidence type="ECO:0000256" key="1">
    <source>
        <dbReference type="ARBA" id="ARBA00005915"/>
    </source>
</evidence>
<proteinExistence type="inferred from homology"/>
<dbReference type="EMBL" id="RXFM01000019">
    <property type="protein sequence ID" value="RST69977.1"/>
    <property type="molecule type" value="Genomic_DNA"/>
</dbReference>
<dbReference type="InterPro" id="IPR041122">
    <property type="entry name" value="RecJ_OB"/>
</dbReference>
<dbReference type="Pfam" id="PF01368">
    <property type="entry name" value="DHH"/>
    <property type="match status" value="1"/>
</dbReference>
<keyword evidence="4" id="KW-0378">Hydrolase</keyword>
<feature type="domain" description="DHHA1" evidence="7">
    <location>
        <begin position="373"/>
        <end position="465"/>
    </location>
</feature>
<evidence type="ECO:0000256" key="4">
    <source>
        <dbReference type="ARBA" id="ARBA00022801"/>
    </source>
</evidence>
<dbReference type="GO" id="GO:0003676">
    <property type="term" value="F:nucleic acid binding"/>
    <property type="evidence" value="ECO:0007669"/>
    <property type="project" value="InterPro"/>
</dbReference>
<dbReference type="Proteomes" id="UP000279470">
    <property type="component" value="Unassembled WGS sequence"/>
</dbReference>
<evidence type="ECO:0000259" key="7">
    <source>
        <dbReference type="Pfam" id="PF02272"/>
    </source>
</evidence>
<dbReference type="RefSeq" id="WP_126044517.1">
    <property type="nucleotide sequence ID" value="NZ_RXFM01000019.1"/>
</dbReference>
<dbReference type="InterPro" id="IPR051673">
    <property type="entry name" value="SSDNA_exonuclease_RecJ"/>
</dbReference>
<comment type="similarity">
    <text evidence="1">Belongs to the RecJ family.</text>
</comment>
<dbReference type="AlphaFoldDB" id="A0A429XSF2"/>
<evidence type="ECO:0000259" key="6">
    <source>
        <dbReference type="Pfam" id="PF01368"/>
    </source>
</evidence>
<organism evidence="9 10">
    <name type="scientific">Candidatus Aquarickettsia rohweri</name>
    <dbReference type="NCBI Taxonomy" id="2602574"/>
    <lineage>
        <taxon>Bacteria</taxon>
        <taxon>Pseudomonadati</taxon>
        <taxon>Pseudomonadota</taxon>
        <taxon>Alphaproteobacteria</taxon>
        <taxon>Rickettsiales</taxon>
        <taxon>Candidatus Midichloriaceae</taxon>
        <taxon>Candidatus Aquarickettsia</taxon>
    </lineage>
</organism>
<keyword evidence="5 9" id="KW-0269">Exonuclease</keyword>
<accession>A0A429XSF2</accession>
<dbReference type="GO" id="GO:0006310">
    <property type="term" value="P:DNA recombination"/>
    <property type="evidence" value="ECO:0007669"/>
    <property type="project" value="InterPro"/>
</dbReference>
<evidence type="ECO:0000313" key="10">
    <source>
        <dbReference type="Proteomes" id="UP000279470"/>
    </source>
</evidence>
<feature type="domain" description="RecJ OB" evidence="8">
    <location>
        <begin position="487"/>
        <end position="598"/>
    </location>
</feature>
<comment type="caution">
    <text evidence="9">The sequence shown here is derived from an EMBL/GenBank/DDBJ whole genome shotgun (WGS) entry which is preliminary data.</text>
</comment>
<dbReference type="Gene3D" id="3.10.310.30">
    <property type="match status" value="1"/>
</dbReference>
<dbReference type="Gene3D" id="3.90.1640.30">
    <property type="match status" value="1"/>
</dbReference>
<feature type="domain" description="DDH" evidence="6">
    <location>
        <begin position="98"/>
        <end position="257"/>
    </location>
</feature>
<dbReference type="InterPro" id="IPR038763">
    <property type="entry name" value="DHH_sf"/>
</dbReference>
<dbReference type="GO" id="GO:0008409">
    <property type="term" value="F:5'-3' exonuclease activity"/>
    <property type="evidence" value="ECO:0007669"/>
    <property type="project" value="InterPro"/>
</dbReference>
<keyword evidence="3" id="KW-0540">Nuclease</keyword>
<keyword evidence="10" id="KW-1185">Reference proteome</keyword>
<dbReference type="PANTHER" id="PTHR30255:SF2">
    <property type="entry name" value="SINGLE-STRANDED-DNA-SPECIFIC EXONUCLEASE RECJ"/>
    <property type="match status" value="1"/>
</dbReference>
<dbReference type="PANTHER" id="PTHR30255">
    <property type="entry name" value="SINGLE-STRANDED-DNA-SPECIFIC EXONUCLEASE RECJ"/>
    <property type="match status" value="1"/>
</dbReference>
<dbReference type="Pfam" id="PF02272">
    <property type="entry name" value="DHHA1"/>
    <property type="match status" value="1"/>
</dbReference>
<dbReference type="SUPFAM" id="SSF64182">
    <property type="entry name" value="DHH phosphoesterases"/>
    <property type="match status" value="1"/>
</dbReference>
<evidence type="ECO:0000259" key="8">
    <source>
        <dbReference type="Pfam" id="PF17768"/>
    </source>
</evidence>
<dbReference type="InterPro" id="IPR003156">
    <property type="entry name" value="DHHA1_dom"/>
</dbReference>
<sequence length="604" mass="68039">MPLYMNSNKIELNVKNSYKKLQWTLQEQNEKDISFFTQKFNISDILAKILINRGINDAESMQNFLYPKIKNLMPDPFLLKDMDRAAKRIVESIINKEKIVIYADYDVDGATSSALLKRFFKDLGLEASVYIPCRFNEGYGPNVNAFEKLIKQGNDLIITTDCGTVAFEPIKYAQDMGVDVIVIDHHLALEKLPECYAVINPNRLDDEFKFKNIAAVGVVFFVVTAVRSVLREQDFFHKVENPEPNLIDYLDLVALGTVCDVMPLIDINRAFVQHGLKLINKKKNLGLKILANLANINKRSESYHLGYIFGPRINAGGRVGKGYLGSILLSTESHEEAHKIALSLEKYNKQRKAIESTTLEEAIECIKLKNIENNSILLAYGKNWHLGILGILASKIKEKYQKPTLVISLNDGIGKGSARSIKGIDIGMNISIAKEEGLLIEGGGHEMAGGFSIEEDKIEMFYSFLLSRVLGKDNHKTIFKQAKELKVDALISVDSVNNNLFDDLKIAEPFGQGNERPRFMISNAIICKVCKMSVNHLIIIIKDNIYNKSSKNLKCILFNAINNDKCSSIFKSIGKKINLIGYLQVNYFNENMIDFIIEDLSIGE</sequence>
<dbReference type="NCBIfam" id="TIGR00644">
    <property type="entry name" value="recJ"/>
    <property type="match status" value="1"/>
</dbReference>
<evidence type="ECO:0000256" key="3">
    <source>
        <dbReference type="ARBA" id="ARBA00022722"/>
    </source>
</evidence>
<name>A0A429XSF2_9RICK</name>
<dbReference type="InterPro" id="IPR004610">
    <property type="entry name" value="RecJ"/>
</dbReference>
<protein>
    <recommendedName>
        <fullName evidence="2">Single-stranded-DNA-specific exonuclease RecJ</fullName>
    </recommendedName>
</protein>
<gene>
    <name evidence="9" type="primary">recJ</name>
    <name evidence="9" type="ORF">EIC27_02175</name>
</gene>